<feature type="transmembrane region" description="Helical" evidence="6">
    <location>
        <begin position="112"/>
        <end position="131"/>
    </location>
</feature>
<evidence type="ECO:0000256" key="5">
    <source>
        <dbReference type="RuleBase" id="RU000320"/>
    </source>
</evidence>
<proteinExistence type="predicted"/>
<reference evidence="9 10" key="1">
    <citation type="submission" date="2015-07" db="EMBL/GenBank/DDBJ databases">
        <title>Isolation and Genomic Characterization of a Novel Halophilic Metal-Reducing Deltaproteobacterium from the Deep Subsurface.</title>
        <authorList>
            <person name="Badalamenti J.P."/>
            <person name="Summers Z.M."/>
            <person name="Gralnick J.A."/>
            <person name="Bond D.R."/>
        </authorList>
    </citation>
    <scope>NUCLEOTIDE SEQUENCE [LARGE SCALE GENOMIC DNA]</scope>
    <source>
        <strain evidence="9 10">WTL</strain>
    </source>
</reference>
<dbReference type="Pfam" id="PF00662">
    <property type="entry name" value="Proton_antipo_N"/>
    <property type="match status" value="1"/>
</dbReference>
<dbReference type="AlphaFoldDB" id="A0A0M4DCA7"/>
<feature type="transmembrane region" description="Helical" evidence="6">
    <location>
        <begin position="327"/>
        <end position="349"/>
    </location>
</feature>
<comment type="subcellular location">
    <subcellularLocation>
        <location evidence="1">Endomembrane system</location>
        <topology evidence="1">Multi-pass membrane protein</topology>
    </subcellularLocation>
    <subcellularLocation>
        <location evidence="5">Membrane</location>
        <topology evidence="5">Multi-pass membrane protein</topology>
    </subcellularLocation>
</comment>
<feature type="transmembrane region" description="Helical" evidence="6">
    <location>
        <begin position="205"/>
        <end position="224"/>
    </location>
</feature>
<evidence type="ECO:0000256" key="1">
    <source>
        <dbReference type="ARBA" id="ARBA00004127"/>
    </source>
</evidence>
<feature type="transmembrane region" description="Helical" evidence="6">
    <location>
        <begin position="412"/>
        <end position="435"/>
    </location>
</feature>
<name>A0A0M4DCA7_9BACT</name>
<dbReference type="OrthoDB" id="9805769at2"/>
<feature type="transmembrane region" description="Helical" evidence="6">
    <location>
        <begin position="31"/>
        <end position="54"/>
    </location>
</feature>
<keyword evidence="2 5" id="KW-0812">Transmembrane</keyword>
<feature type="transmembrane region" description="Helical" evidence="6">
    <location>
        <begin position="370"/>
        <end position="392"/>
    </location>
</feature>
<evidence type="ECO:0000256" key="4">
    <source>
        <dbReference type="ARBA" id="ARBA00023136"/>
    </source>
</evidence>
<dbReference type="GO" id="GO:0012505">
    <property type="term" value="C:endomembrane system"/>
    <property type="evidence" value="ECO:0007669"/>
    <property type="project" value="UniProtKB-SubCell"/>
</dbReference>
<dbReference type="InterPro" id="IPR003945">
    <property type="entry name" value="NU5C-like"/>
</dbReference>
<dbReference type="InterPro" id="IPR018393">
    <property type="entry name" value="NADHpl_OxRdtase_5_subgr"/>
</dbReference>
<protein>
    <submittedName>
        <fullName evidence="9">NADH dehydrogenase subunit L</fullName>
    </submittedName>
</protein>
<sequence>MNASLLFLIPLLPLACGAANALFGLRLPRAVAVSLAVFGAAGSALLTFVLWPLAAGEGTTVTLYTWLESGALQVPVELLFDRLSAPMALMVTSVSTLIHLYAVGYMKDEEDYARFFALLNLFVFAMLTIVLSNNLLLLFLGWEGVGFCSYALIGYWYKETKNADAGRKAFLVTRVGDVFLGVALLWLFSLFGTLSISAVNAEASQLPAATVTAIALLLLGGACGKSAQLPLMTWLPDAMAGPTPVSALIHAATMVTAGVYLLCRLFPLVSLSETALAAIAVVGAATALYAATCALAQREIKRVLAYSTMSQVGYMFLAVGAGSVSAAMFHLLTHAFFKALLFMAAGCVIHLAGGENDIHAMGGLKKRSPLLFWLFLAGALCLAGAPLSGGFFSKDGILLAAFAHQTPLFNVLWGIGVFTAFLTALYTFRLLYLVFAGAPRKDLHGHPLPPSMIWPLLPLALLGLGGGLLNLPGLIGGSSLLHHFLGPLAGKAPEVSHGVEWGLWGLATALFAAGVLVARARYRHFKPGREGAIKRFFLGGWQADCIVAALILRPFAAVADFFWKGTDDALINGVLDGLAGVFQGAGERLRTLTTGRLSNYLMAMAWGTVIFLGWFLLRTLIP</sequence>
<feature type="transmembrane region" description="Helical" evidence="6">
    <location>
        <begin position="137"/>
        <end position="157"/>
    </location>
</feature>
<dbReference type="InterPro" id="IPR001750">
    <property type="entry name" value="ND/Mrp_TM"/>
</dbReference>
<gene>
    <name evidence="9" type="primary">nuoL-2</name>
    <name evidence="9" type="ORF">DSOUD_3413</name>
</gene>
<dbReference type="NCBIfam" id="NF005141">
    <property type="entry name" value="PRK06590.1"/>
    <property type="match status" value="1"/>
</dbReference>
<keyword evidence="10" id="KW-1185">Reference proteome</keyword>
<dbReference type="GO" id="GO:0016020">
    <property type="term" value="C:membrane"/>
    <property type="evidence" value="ECO:0007669"/>
    <property type="project" value="UniProtKB-SubCell"/>
</dbReference>
<organism evidence="9 10">
    <name type="scientific">Desulfuromonas soudanensis</name>
    <dbReference type="NCBI Taxonomy" id="1603606"/>
    <lineage>
        <taxon>Bacteria</taxon>
        <taxon>Pseudomonadati</taxon>
        <taxon>Thermodesulfobacteriota</taxon>
        <taxon>Desulfuromonadia</taxon>
        <taxon>Desulfuromonadales</taxon>
        <taxon>Desulfuromonadaceae</taxon>
        <taxon>Desulfuromonas</taxon>
    </lineage>
</organism>
<dbReference type="GO" id="GO:0003954">
    <property type="term" value="F:NADH dehydrogenase activity"/>
    <property type="evidence" value="ECO:0007669"/>
    <property type="project" value="TreeGrafter"/>
</dbReference>
<accession>A0A0M4DCA7</accession>
<dbReference type="GO" id="GO:0008137">
    <property type="term" value="F:NADH dehydrogenase (ubiquinone) activity"/>
    <property type="evidence" value="ECO:0007669"/>
    <property type="project" value="InterPro"/>
</dbReference>
<feature type="transmembrane region" description="Helical" evidence="6">
    <location>
        <begin position="501"/>
        <end position="520"/>
    </location>
</feature>
<dbReference type="PANTHER" id="PTHR42829:SF2">
    <property type="entry name" value="NADH-UBIQUINONE OXIDOREDUCTASE CHAIN 5"/>
    <property type="match status" value="1"/>
</dbReference>
<dbReference type="Pfam" id="PF00361">
    <property type="entry name" value="Proton_antipo_M"/>
    <property type="match status" value="1"/>
</dbReference>
<evidence type="ECO:0000313" key="10">
    <source>
        <dbReference type="Proteomes" id="UP000057158"/>
    </source>
</evidence>
<dbReference type="InterPro" id="IPR001516">
    <property type="entry name" value="Proton_antipo_N"/>
</dbReference>
<dbReference type="RefSeq" id="WP_053552076.1">
    <property type="nucleotide sequence ID" value="NZ_CP010802.1"/>
</dbReference>
<feature type="domain" description="NADH-Ubiquinone oxidoreductase (complex I) chain 5 N-terminal" evidence="8">
    <location>
        <begin position="66"/>
        <end position="116"/>
    </location>
</feature>
<feature type="transmembrane region" description="Helical" evidence="6">
    <location>
        <begin position="86"/>
        <end position="105"/>
    </location>
</feature>
<dbReference type="NCBIfam" id="TIGR01974">
    <property type="entry name" value="NDH_I_L"/>
    <property type="match status" value="1"/>
</dbReference>
<dbReference type="KEGG" id="des:DSOUD_3413"/>
<feature type="transmembrane region" description="Helical" evidence="6">
    <location>
        <begin position="178"/>
        <end position="199"/>
    </location>
</feature>
<keyword evidence="3 6" id="KW-1133">Transmembrane helix</keyword>
<dbReference type="Proteomes" id="UP000057158">
    <property type="component" value="Chromosome"/>
</dbReference>
<feature type="transmembrane region" description="Helical" evidence="6">
    <location>
        <begin position="597"/>
        <end position="617"/>
    </location>
</feature>
<dbReference type="PRINTS" id="PR01435">
    <property type="entry name" value="NPOXDRDTASE5"/>
</dbReference>
<dbReference type="PRINTS" id="PR01434">
    <property type="entry name" value="NADHDHGNASE5"/>
</dbReference>
<feature type="transmembrane region" description="Helical" evidence="6">
    <location>
        <begin position="303"/>
        <end position="321"/>
    </location>
</feature>
<dbReference type="PANTHER" id="PTHR42829">
    <property type="entry name" value="NADH-UBIQUINONE OXIDOREDUCTASE CHAIN 5"/>
    <property type="match status" value="1"/>
</dbReference>
<feature type="transmembrane region" description="Helical" evidence="6">
    <location>
        <begin position="245"/>
        <end position="269"/>
    </location>
</feature>
<evidence type="ECO:0000259" key="7">
    <source>
        <dbReference type="Pfam" id="PF00361"/>
    </source>
</evidence>
<dbReference type="GO" id="GO:0042773">
    <property type="term" value="P:ATP synthesis coupled electron transport"/>
    <property type="evidence" value="ECO:0007669"/>
    <property type="project" value="InterPro"/>
</dbReference>
<feature type="transmembrane region" description="Helical" evidence="6">
    <location>
        <begin position="456"/>
        <end position="481"/>
    </location>
</feature>
<dbReference type="STRING" id="1603606.DSOUD_3413"/>
<evidence type="ECO:0000256" key="3">
    <source>
        <dbReference type="ARBA" id="ARBA00022989"/>
    </source>
</evidence>
<evidence type="ECO:0000259" key="8">
    <source>
        <dbReference type="Pfam" id="PF00662"/>
    </source>
</evidence>
<dbReference type="PATRIC" id="fig|1603606.3.peg.3673"/>
<evidence type="ECO:0000313" key="9">
    <source>
        <dbReference type="EMBL" id="ALC18130.1"/>
    </source>
</evidence>
<dbReference type="EMBL" id="CP010802">
    <property type="protein sequence ID" value="ALC18130.1"/>
    <property type="molecule type" value="Genomic_DNA"/>
</dbReference>
<feature type="domain" description="NADH:quinone oxidoreductase/Mrp antiporter transmembrane" evidence="7">
    <location>
        <begin position="132"/>
        <end position="423"/>
    </location>
</feature>
<feature type="transmembrane region" description="Helical" evidence="6">
    <location>
        <begin position="541"/>
        <end position="563"/>
    </location>
</feature>
<evidence type="ECO:0000256" key="2">
    <source>
        <dbReference type="ARBA" id="ARBA00022692"/>
    </source>
</evidence>
<dbReference type="GO" id="GO:0015990">
    <property type="term" value="P:electron transport coupled proton transport"/>
    <property type="evidence" value="ECO:0007669"/>
    <property type="project" value="TreeGrafter"/>
</dbReference>
<dbReference type="Gene3D" id="1.20.5.2700">
    <property type="match status" value="1"/>
</dbReference>
<keyword evidence="4 6" id="KW-0472">Membrane</keyword>
<evidence type="ECO:0000256" key="6">
    <source>
        <dbReference type="SAM" id="Phobius"/>
    </source>
</evidence>
<feature type="transmembrane region" description="Helical" evidence="6">
    <location>
        <begin position="275"/>
        <end position="296"/>
    </location>
</feature>